<keyword evidence="2" id="KW-1185">Reference proteome</keyword>
<dbReference type="AlphaFoldDB" id="A0A3M7Q913"/>
<dbReference type="EMBL" id="REGN01006909">
    <property type="protein sequence ID" value="RNA07890.1"/>
    <property type="molecule type" value="Genomic_DNA"/>
</dbReference>
<protein>
    <submittedName>
        <fullName evidence="1">Uncharacterized protein</fullName>
    </submittedName>
</protein>
<organism evidence="1 2">
    <name type="scientific">Brachionus plicatilis</name>
    <name type="common">Marine rotifer</name>
    <name type="synonym">Brachionus muelleri</name>
    <dbReference type="NCBI Taxonomy" id="10195"/>
    <lineage>
        <taxon>Eukaryota</taxon>
        <taxon>Metazoa</taxon>
        <taxon>Spiralia</taxon>
        <taxon>Gnathifera</taxon>
        <taxon>Rotifera</taxon>
        <taxon>Eurotatoria</taxon>
        <taxon>Monogononta</taxon>
        <taxon>Pseudotrocha</taxon>
        <taxon>Ploima</taxon>
        <taxon>Brachionidae</taxon>
        <taxon>Brachionus</taxon>
    </lineage>
</organism>
<evidence type="ECO:0000313" key="2">
    <source>
        <dbReference type="Proteomes" id="UP000276133"/>
    </source>
</evidence>
<comment type="caution">
    <text evidence="1">The sequence shown here is derived from an EMBL/GenBank/DDBJ whole genome shotgun (WGS) entry which is preliminary data.</text>
</comment>
<accession>A0A3M7Q913</accession>
<proteinExistence type="predicted"/>
<reference evidence="1 2" key="1">
    <citation type="journal article" date="2018" name="Sci. Rep.">
        <title>Genomic signatures of local adaptation to the degree of environmental predictability in rotifers.</title>
        <authorList>
            <person name="Franch-Gras L."/>
            <person name="Hahn C."/>
            <person name="Garcia-Roger E.M."/>
            <person name="Carmona M.J."/>
            <person name="Serra M."/>
            <person name="Gomez A."/>
        </authorList>
    </citation>
    <scope>NUCLEOTIDE SEQUENCE [LARGE SCALE GENOMIC DNA]</scope>
    <source>
        <strain evidence="1">HYR1</strain>
    </source>
</reference>
<evidence type="ECO:0000313" key="1">
    <source>
        <dbReference type="EMBL" id="RNA07890.1"/>
    </source>
</evidence>
<dbReference type="Proteomes" id="UP000276133">
    <property type="component" value="Unassembled WGS sequence"/>
</dbReference>
<name>A0A3M7Q913_BRAPC</name>
<gene>
    <name evidence="1" type="ORF">BpHYR1_015546</name>
</gene>
<sequence>MVLRGNSMRLSRHECKEYLKSLETKTWTNFDKMMREIYDICIIIINQKQVTSTASLNPRDVMNLTKTGKYLNIFWKILDYH</sequence>